<evidence type="ECO:0000313" key="2">
    <source>
        <dbReference type="EMBL" id="OMJ81832.1"/>
    </source>
</evidence>
<evidence type="ECO:0000256" key="1">
    <source>
        <dbReference type="SAM" id="MobiDB-lite"/>
    </source>
</evidence>
<evidence type="ECO:0008006" key="4">
    <source>
        <dbReference type="Google" id="ProtNLM"/>
    </source>
</evidence>
<gene>
    <name evidence="2" type="ORF">SteCoe_17594</name>
</gene>
<feature type="region of interest" description="Disordered" evidence="1">
    <location>
        <begin position="1"/>
        <end position="26"/>
    </location>
</feature>
<proteinExistence type="predicted"/>
<feature type="compositionally biased region" description="Polar residues" evidence="1">
    <location>
        <begin position="1"/>
        <end position="17"/>
    </location>
</feature>
<dbReference type="Proteomes" id="UP000187209">
    <property type="component" value="Unassembled WGS sequence"/>
</dbReference>
<sequence length="237" mass="26891">MSIRSPNSLFSESIESPQSKRDSHTSDEHLFNLNYERSNAEGFSSSLILNFDTEKEKAHKPYSKLINITQIVPGTQNQKKLLLPIFYRKSITSTTSKALLYLEQNSSSLNESSDSVQEKIADRQEIKKQIVKANRVTSTTLGSMHTLSNIDGEVNHELFSEKVNFDYETEVKSSMHEGNLIAYCHKCKKETVTVMRPEKINGFNGIRDFIFCCCSNWSVRGKTFVCPMCSEILLKVG</sequence>
<keyword evidence="3" id="KW-1185">Reference proteome</keyword>
<name>A0A1R2BYF4_9CILI</name>
<comment type="caution">
    <text evidence="2">The sequence shown here is derived from an EMBL/GenBank/DDBJ whole genome shotgun (WGS) entry which is preliminary data.</text>
</comment>
<dbReference type="EMBL" id="MPUH01000364">
    <property type="protein sequence ID" value="OMJ81832.1"/>
    <property type="molecule type" value="Genomic_DNA"/>
</dbReference>
<accession>A0A1R2BYF4</accession>
<organism evidence="2 3">
    <name type="scientific">Stentor coeruleus</name>
    <dbReference type="NCBI Taxonomy" id="5963"/>
    <lineage>
        <taxon>Eukaryota</taxon>
        <taxon>Sar</taxon>
        <taxon>Alveolata</taxon>
        <taxon>Ciliophora</taxon>
        <taxon>Postciliodesmatophora</taxon>
        <taxon>Heterotrichea</taxon>
        <taxon>Heterotrichida</taxon>
        <taxon>Stentoridae</taxon>
        <taxon>Stentor</taxon>
    </lineage>
</organism>
<dbReference type="AlphaFoldDB" id="A0A1R2BYF4"/>
<reference evidence="2 3" key="1">
    <citation type="submission" date="2016-11" db="EMBL/GenBank/DDBJ databases">
        <title>The macronuclear genome of Stentor coeruleus: a giant cell with tiny introns.</title>
        <authorList>
            <person name="Slabodnick M."/>
            <person name="Ruby J.G."/>
            <person name="Reiff S.B."/>
            <person name="Swart E.C."/>
            <person name="Gosai S."/>
            <person name="Prabakaran S."/>
            <person name="Witkowska E."/>
            <person name="Larue G.E."/>
            <person name="Fisher S."/>
            <person name="Freeman R.M."/>
            <person name="Gunawardena J."/>
            <person name="Chu W."/>
            <person name="Stover N.A."/>
            <person name="Gregory B.D."/>
            <person name="Nowacki M."/>
            <person name="Derisi J."/>
            <person name="Roy S.W."/>
            <person name="Marshall W.F."/>
            <person name="Sood P."/>
        </authorList>
    </citation>
    <scope>NUCLEOTIDE SEQUENCE [LARGE SCALE GENOMIC DNA]</scope>
    <source>
        <strain evidence="2">WM001</strain>
    </source>
</reference>
<evidence type="ECO:0000313" key="3">
    <source>
        <dbReference type="Proteomes" id="UP000187209"/>
    </source>
</evidence>
<protein>
    <recommendedName>
        <fullName evidence="4">LITAF domain-containing protein</fullName>
    </recommendedName>
</protein>